<protein>
    <submittedName>
        <fullName evidence="1">Uncharacterized protein</fullName>
    </submittedName>
</protein>
<accession>A0AAP0PH37</accession>
<evidence type="ECO:0000313" key="2">
    <source>
        <dbReference type="Proteomes" id="UP001419268"/>
    </source>
</evidence>
<comment type="caution">
    <text evidence="1">The sequence shown here is derived from an EMBL/GenBank/DDBJ whole genome shotgun (WGS) entry which is preliminary data.</text>
</comment>
<keyword evidence="2" id="KW-1185">Reference proteome</keyword>
<dbReference type="Proteomes" id="UP001419268">
    <property type="component" value="Unassembled WGS sequence"/>
</dbReference>
<name>A0AAP0PH37_9MAGN</name>
<gene>
    <name evidence="1" type="ORF">Scep_010302</name>
</gene>
<organism evidence="1 2">
    <name type="scientific">Stephania cephalantha</name>
    <dbReference type="NCBI Taxonomy" id="152367"/>
    <lineage>
        <taxon>Eukaryota</taxon>
        <taxon>Viridiplantae</taxon>
        <taxon>Streptophyta</taxon>
        <taxon>Embryophyta</taxon>
        <taxon>Tracheophyta</taxon>
        <taxon>Spermatophyta</taxon>
        <taxon>Magnoliopsida</taxon>
        <taxon>Ranunculales</taxon>
        <taxon>Menispermaceae</taxon>
        <taxon>Menispermoideae</taxon>
        <taxon>Cissampelideae</taxon>
        <taxon>Stephania</taxon>
    </lineage>
</organism>
<dbReference type="AlphaFoldDB" id="A0AAP0PH37"/>
<dbReference type="EMBL" id="JBBNAG010000004">
    <property type="protein sequence ID" value="KAK9140621.1"/>
    <property type="molecule type" value="Genomic_DNA"/>
</dbReference>
<sequence>MGGERWCVLCLEVSEEPTVTEEPNLSRRSPNFYIVRWGYGTWAGMASGGYDLGSSFIKHHCPLRLASISRTKF</sequence>
<evidence type="ECO:0000313" key="1">
    <source>
        <dbReference type="EMBL" id="KAK9140621.1"/>
    </source>
</evidence>
<reference evidence="1 2" key="1">
    <citation type="submission" date="2024-01" db="EMBL/GenBank/DDBJ databases">
        <title>Genome assemblies of Stephania.</title>
        <authorList>
            <person name="Yang L."/>
        </authorList>
    </citation>
    <scope>NUCLEOTIDE SEQUENCE [LARGE SCALE GENOMIC DNA]</scope>
    <source>
        <strain evidence="1">JXDWG</strain>
        <tissue evidence="1">Leaf</tissue>
    </source>
</reference>
<proteinExistence type="predicted"/>